<dbReference type="EMBL" id="JAPRAT010000004">
    <property type="protein sequence ID" value="MCZ0702260.1"/>
    <property type="molecule type" value="Genomic_DNA"/>
</dbReference>
<dbReference type="Gene3D" id="2.40.50.1020">
    <property type="entry name" value="LytTr DNA-binding domain"/>
    <property type="match status" value="1"/>
</dbReference>
<proteinExistence type="predicted"/>
<dbReference type="GO" id="GO:0016887">
    <property type="term" value="F:ATP hydrolysis activity"/>
    <property type="evidence" value="ECO:0007669"/>
    <property type="project" value="InterPro"/>
</dbReference>
<dbReference type="Pfam" id="PF00005">
    <property type="entry name" value="ABC_tran"/>
    <property type="match status" value="1"/>
</dbReference>
<dbReference type="SUPFAM" id="SSF52540">
    <property type="entry name" value="P-loop containing nucleoside triphosphate hydrolases"/>
    <property type="match status" value="1"/>
</dbReference>
<evidence type="ECO:0000259" key="1">
    <source>
        <dbReference type="PROSITE" id="PS50893"/>
    </source>
</evidence>
<dbReference type="RefSeq" id="WP_268779027.1">
    <property type="nucleotide sequence ID" value="NZ_JAPRAT010000004.1"/>
</dbReference>
<organism evidence="3 4">
    <name type="scientific">Natronobacillus azotifigens</name>
    <dbReference type="NCBI Taxonomy" id="472978"/>
    <lineage>
        <taxon>Bacteria</taxon>
        <taxon>Bacillati</taxon>
        <taxon>Bacillota</taxon>
        <taxon>Bacilli</taxon>
        <taxon>Bacillales</taxon>
        <taxon>Bacillaceae</taxon>
        <taxon>Natronobacillus</taxon>
    </lineage>
</organism>
<dbReference type="PROSITE" id="PS50893">
    <property type="entry name" value="ABC_TRANSPORTER_2"/>
    <property type="match status" value="1"/>
</dbReference>
<dbReference type="PANTHER" id="PTHR43038">
    <property type="entry name" value="ATP-BINDING CASSETTE, SUB-FAMILY H, MEMBER 1"/>
    <property type="match status" value="1"/>
</dbReference>
<dbReference type="Proteomes" id="UP001084197">
    <property type="component" value="Unassembled WGS sequence"/>
</dbReference>
<dbReference type="SMART" id="SM00850">
    <property type="entry name" value="LytTR"/>
    <property type="match status" value="1"/>
</dbReference>
<dbReference type="InterPro" id="IPR007492">
    <property type="entry name" value="LytTR_DNA-bd_dom"/>
</dbReference>
<sequence length="345" mass="39544">MSVLDLIDVEKHQQDRVVFPSICLKVGEGEVVAIHSTTDIRKCLLHIFTGQEHISNGEVWIEHEVMKHGKISKKQNIGYFFLDEGLYERLSVKDHLLLFKGLFTSSLNVEDILQLVRLEAKKQTKVKQLTFSEKKRLQMAKLLIQDPSLFILEEPDQNVDIETKRIFITITNQLKTQGKAIVILTSNMESAITFSDHVYRLSEEGLLAIEMPATLEAEIQVQESAEEADAVVISYKKIPAKVSDKLILFNPPEIDYIESHDGQSNLHIRGESFPCMFTLNQLEEELQSFGFFRCHRSYIVNLQKVREVVTWTRNSYSLILENARKTEIPLSKNKMTDLKGILGLK</sequence>
<dbReference type="Gene3D" id="3.40.50.300">
    <property type="entry name" value="P-loop containing nucleotide triphosphate hydrolases"/>
    <property type="match status" value="1"/>
</dbReference>
<evidence type="ECO:0000259" key="2">
    <source>
        <dbReference type="PROSITE" id="PS50930"/>
    </source>
</evidence>
<dbReference type="InterPro" id="IPR012046">
    <property type="entry name" value="LytTR_ABC"/>
</dbReference>
<feature type="domain" description="HTH LytTR-type" evidence="2">
    <location>
        <begin position="238"/>
        <end position="344"/>
    </location>
</feature>
<gene>
    <name evidence="3" type="ORF">OWO01_03420</name>
</gene>
<dbReference type="InterPro" id="IPR003439">
    <property type="entry name" value="ABC_transporter-like_ATP-bd"/>
</dbReference>
<evidence type="ECO:0000313" key="4">
    <source>
        <dbReference type="Proteomes" id="UP001084197"/>
    </source>
</evidence>
<dbReference type="PIRSF" id="PIRSF036612">
    <property type="entry name" value="ABC_ATP_LytTR"/>
    <property type="match status" value="1"/>
</dbReference>
<name>A0A9J6RAC8_9BACI</name>
<dbReference type="GO" id="GO:0003677">
    <property type="term" value="F:DNA binding"/>
    <property type="evidence" value="ECO:0007669"/>
    <property type="project" value="UniProtKB-KW"/>
</dbReference>
<reference evidence="3" key="1">
    <citation type="submission" date="2022-11" db="EMBL/GenBank/DDBJ databases">
        <title>WGS of Natronobacillus azotifigens 24KS-1, an anaerobic diazotrophic haloalkaliphile from soda-rich habitats.</title>
        <authorList>
            <person name="Sorokin D.Y."/>
            <person name="Merkel A.Y."/>
        </authorList>
    </citation>
    <scope>NUCLEOTIDE SEQUENCE</scope>
    <source>
        <strain evidence="3">24KS-1</strain>
    </source>
</reference>
<dbReference type="Pfam" id="PF04397">
    <property type="entry name" value="LytTR"/>
    <property type="match status" value="1"/>
</dbReference>
<accession>A0A9J6RAC8</accession>
<keyword evidence="3" id="KW-0238">DNA-binding</keyword>
<comment type="caution">
    <text evidence="3">The sequence shown here is derived from an EMBL/GenBank/DDBJ whole genome shotgun (WGS) entry which is preliminary data.</text>
</comment>
<dbReference type="GO" id="GO:0005524">
    <property type="term" value="F:ATP binding"/>
    <property type="evidence" value="ECO:0007669"/>
    <property type="project" value="InterPro"/>
</dbReference>
<dbReference type="InterPro" id="IPR027417">
    <property type="entry name" value="P-loop_NTPase"/>
</dbReference>
<evidence type="ECO:0000313" key="3">
    <source>
        <dbReference type="EMBL" id="MCZ0702260.1"/>
    </source>
</evidence>
<feature type="domain" description="ABC transporter" evidence="1">
    <location>
        <begin position="4"/>
        <end position="228"/>
    </location>
</feature>
<dbReference type="AlphaFoldDB" id="A0A9J6RAC8"/>
<protein>
    <submittedName>
        <fullName evidence="3">LytTR family transcriptional regulator DNA-binding domain-containing protein</fullName>
    </submittedName>
</protein>
<dbReference type="PANTHER" id="PTHR43038:SF3">
    <property type="entry name" value="ABC TRANSPORTER G FAMILY MEMBER 20 ISOFORM X1"/>
    <property type="match status" value="1"/>
</dbReference>
<dbReference type="PROSITE" id="PS50930">
    <property type="entry name" value="HTH_LYTTR"/>
    <property type="match status" value="1"/>
</dbReference>
<keyword evidence="4" id="KW-1185">Reference proteome</keyword>